<dbReference type="AlphaFoldDB" id="A0A2A2GBB2"/>
<evidence type="ECO:0000313" key="3">
    <source>
        <dbReference type="Proteomes" id="UP000218831"/>
    </source>
</evidence>
<feature type="domain" description="AB hydrolase-1" evidence="1">
    <location>
        <begin position="62"/>
        <end position="304"/>
    </location>
</feature>
<dbReference type="EMBL" id="NSKE01000005">
    <property type="protein sequence ID" value="PAU94153.1"/>
    <property type="molecule type" value="Genomic_DNA"/>
</dbReference>
<gene>
    <name evidence="2" type="ORF">CK503_08035</name>
</gene>
<accession>A0A2A2GBB2</accession>
<dbReference type="PANTHER" id="PTHR46438:SF11">
    <property type="entry name" value="LIPASE-RELATED"/>
    <property type="match status" value="1"/>
</dbReference>
<dbReference type="Gene3D" id="3.40.50.1820">
    <property type="entry name" value="alpha/beta hydrolase"/>
    <property type="match status" value="1"/>
</dbReference>
<keyword evidence="2" id="KW-0378">Hydrolase</keyword>
<protein>
    <submittedName>
        <fullName evidence="2">Alpha/beta hydrolase</fullName>
    </submittedName>
</protein>
<dbReference type="OrthoDB" id="9799612at2"/>
<dbReference type="SUPFAM" id="SSF53474">
    <property type="entry name" value="alpha/beta-Hydrolases"/>
    <property type="match status" value="1"/>
</dbReference>
<reference evidence="2 3" key="1">
    <citation type="submission" date="2017-08" db="EMBL/GenBank/DDBJ databases">
        <title>Aliifodinibius alkalisoli sp. nov., isolated from saline alkaline soil.</title>
        <authorList>
            <person name="Liu D."/>
            <person name="Zhang G."/>
        </authorList>
    </citation>
    <scope>NUCLEOTIDE SEQUENCE [LARGE SCALE GENOMIC DNA]</scope>
    <source>
        <strain evidence="2 3">WN023</strain>
    </source>
</reference>
<comment type="caution">
    <text evidence="2">The sequence shown here is derived from an EMBL/GenBank/DDBJ whole genome shotgun (WGS) entry which is preliminary data.</text>
</comment>
<keyword evidence="3" id="KW-1185">Reference proteome</keyword>
<evidence type="ECO:0000313" key="2">
    <source>
        <dbReference type="EMBL" id="PAU94153.1"/>
    </source>
</evidence>
<dbReference type="InterPro" id="IPR000073">
    <property type="entry name" value="AB_hydrolase_1"/>
</dbReference>
<dbReference type="Proteomes" id="UP000218831">
    <property type="component" value="Unassembled WGS sequence"/>
</dbReference>
<dbReference type="Pfam" id="PF00561">
    <property type="entry name" value="Abhydrolase_1"/>
    <property type="match status" value="1"/>
</dbReference>
<dbReference type="RefSeq" id="WP_095606284.1">
    <property type="nucleotide sequence ID" value="NZ_NSKE01000005.1"/>
</dbReference>
<name>A0A2A2GBB2_9BACT</name>
<dbReference type="InterPro" id="IPR029058">
    <property type="entry name" value="AB_hydrolase_fold"/>
</dbReference>
<dbReference type="InterPro" id="IPR000639">
    <property type="entry name" value="Epox_hydrolase-like"/>
</dbReference>
<organism evidence="2 3">
    <name type="scientific">Fodinibius salipaludis</name>
    <dbReference type="NCBI Taxonomy" id="2032627"/>
    <lineage>
        <taxon>Bacteria</taxon>
        <taxon>Pseudomonadati</taxon>
        <taxon>Balneolota</taxon>
        <taxon>Balneolia</taxon>
        <taxon>Balneolales</taxon>
        <taxon>Balneolaceae</taxon>
        <taxon>Fodinibius</taxon>
    </lineage>
</organism>
<evidence type="ECO:0000259" key="1">
    <source>
        <dbReference type="Pfam" id="PF00561"/>
    </source>
</evidence>
<dbReference type="PRINTS" id="PR00111">
    <property type="entry name" value="ABHYDROLASE"/>
</dbReference>
<proteinExistence type="predicted"/>
<sequence>MDERKRISVFLVGFILLLVFSTGSIQAQINQFSDLDYPYSVEYQQLEDGQKVAYMDKGKGEPIILIHGLGSYIPAWKQTIPALSEKYRVIALDLPGYGKSSKDVDSYSIPSFAKTVADLQDSLEIEKATWAGHSMGSQIALWAAIDYPDKISRLVLLAPAGFETFTEQEGAMMSNFVTPQSIKATPDSLIRQTFKATFYDFPKEAQFMIEDRVAIRSAENFDGYARAYAGSVQAMLDGPVFEELSRINHPSLIIFGKQDMLIPNRQLHSNLTTKKVAESGHEQLPNSKLKIIDQAGHFVHFEQPEMVNKEILNFLNSK</sequence>
<dbReference type="PANTHER" id="PTHR46438">
    <property type="entry name" value="ALPHA/BETA-HYDROLASES SUPERFAMILY PROTEIN"/>
    <property type="match status" value="1"/>
</dbReference>
<dbReference type="GO" id="GO:0016787">
    <property type="term" value="F:hydrolase activity"/>
    <property type="evidence" value="ECO:0007669"/>
    <property type="project" value="UniProtKB-KW"/>
</dbReference>
<dbReference type="PRINTS" id="PR00412">
    <property type="entry name" value="EPOXHYDRLASE"/>
</dbReference>